<name>A0A9X7UZR2_9GAMM</name>
<sequence>MPLRGKPGRRPPDMTPTRQIYKQPQAEQDLLDIWHYSAQHWGAAKADDYLDELLAVLQKIAEQPAAYPLQMQYSPPVRFAVCNRHLLITTTDATRVTLIRVLHQRMDVNPDTWDERH</sequence>
<organism evidence="2 3">
    <name type="scientific">Venatoribacter cucullus</name>
    <dbReference type="NCBI Taxonomy" id="2661630"/>
    <lineage>
        <taxon>Bacteria</taxon>
        <taxon>Pseudomonadati</taxon>
        <taxon>Pseudomonadota</taxon>
        <taxon>Gammaproteobacteria</taxon>
        <taxon>Oceanospirillales</taxon>
        <taxon>Oceanospirillaceae</taxon>
        <taxon>Venatoribacter</taxon>
    </lineage>
</organism>
<dbReference type="EMBL" id="CP046056">
    <property type="protein sequence ID" value="QQD22984.1"/>
    <property type="molecule type" value="Genomic_DNA"/>
</dbReference>
<dbReference type="Gene3D" id="3.30.2310.20">
    <property type="entry name" value="RelE-like"/>
    <property type="match status" value="1"/>
</dbReference>
<protein>
    <submittedName>
        <fullName evidence="2">Type II toxin-antitoxin system RelE/ParE family toxin</fullName>
    </submittedName>
</protein>
<evidence type="ECO:0000313" key="3">
    <source>
        <dbReference type="Proteomes" id="UP000596074"/>
    </source>
</evidence>
<proteinExistence type="predicted"/>
<reference evidence="2 3" key="1">
    <citation type="submission" date="2019-11" db="EMBL/GenBank/DDBJ databases">
        <title>Venatorbacter sp. nov. a predator of Campylobacter and other Gram-negative bacteria.</title>
        <authorList>
            <person name="Saeedi A."/>
            <person name="Cummings N.J."/>
            <person name="Connerton I.F."/>
            <person name="Connerton P.L."/>
        </authorList>
    </citation>
    <scope>NUCLEOTIDE SEQUENCE [LARGE SCALE GENOMIC DNA]</scope>
    <source>
        <strain evidence="2">XL5</strain>
    </source>
</reference>
<keyword evidence="1" id="KW-1277">Toxin-antitoxin system</keyword>
<accession>A0A9X7UZR2</accession>
<dbReference type="InterPro" id="IPR035093">
    <property type="entry name" value="RelE/ParE_toxin_dom_sf"/>
</dbReference>
<dbReference type="KEGG" id="vcw:GJQ55_00165"/>
<evidence type="ECO:0000256" key="1">
    <source>
        <dbReference type="ARBA" id="ARBA00022649"/>
    </source>
</evidence>
<keyword evidence="3" id="KW-1185">Reference proteome</keyword>
<dbReference type="InterPro" id="IPR007712">
    <property type="entry name" value="RelE/ParE_toxin"/>
</dbReference>
<dbReference type="AlphaFoldDB" id="A0A9X7UZR2"/>
<dbReference type="Proteomes" id="UP000596074">
    <property type="component" value="Chromosome"/>
</dbReference>
<evidence type="ECO:0000313" key="2">
    <source>
        <dbReference type="EMBL" id="QQD22984.1"/>
    </source>
</evidence>
<dbReference type="Pfam" id="PF05016">
    <property type="entry name" value="ParE_toxin"/>
    <property type="match status" value="1"/>
</dbReference>
<gene>
    <name evidence="2" type="ORF">GJQ55_00165</name>
</gene>